<keyword evidence="1" id="KW-0812">Transmembrane</keyword>
<dbReference type="Gene3D" id="3.30.70.270">
    <property type="match status" value="1"/>
</dbReference>
<dbReference type="EMBL" id="JAWLJX010000001">
    <property type="protein sequence ID" value="MDV6259942.1"/>
    <property type="molecule type" value="Genomic_DNA"/>
</dbReference>
<dbReference type="EC" id="2.7.7.65" evidence="3"/>
<keyword evidence="3" id="KW-0548">Nucleotidyltransferase</keyword>
<feature type="transmembrane region" description="Helical" evidence="1">
    <location>
        <begin position="79"/>
        <end position="97"/>
    </location>
</feature>
<feature type="transmembrane region" description="Helical" evidence="1">
    <location>
        <begin position="184"/>
        <end position="207"/>
    </location>
</feature>
<keyword evidence="1" id="KW-1133">Transmembrane helix</keyword>
<dbReference type="InterPro" id="IPR000160">
    <property type="entry name" value="GGDEF_dom"/>
</dbReference>
<feature type="domain" description="GGDEF" evidence="2">
    <location>
        <begin position="243"/>
        <end position="374"/>
    </location>
</feature>
<feature type="transmembrane region" description="Helical" evidence="1">
    <location>
        <begin position="49"/>
        <end position="72"/>
    </location>
</feature>
<dbReference type="InterPro" id="IPR029787">
    <property type="entry name" value="Nucleotide_cyclase"/>
</dbReference>
<feature type="transmembrane region" description="Helical" evidence="1">
    <location>
        <begin position="129"/>
        <end position="147"/>
    </location>
</feature>
<dbReference type="Proteomes" id="UP001185755">
    <property type="component" value="Unassembled WGS sequence"/>
</dbReference>
<keyword evidence="1" id="KW-0472">Membrane</keyword>
<dbReference type="CDD" id="cd01949">
    <property type="entry name" value="GGDEF"/>
    <property type="match status" value="1"/>
</dbReference>
<organism evidence="3 4">
    <name type="scientific">Rhodococcoides yunnanense</name>
    <dbReference type="NCBI Taxonomy" id="278209"/>
    <lineage>
        <taxon>Bacteria</taxon>
        <taxon>Bacillati</taxon>
        <taxon>Actinomycetota</taxon>
        <taxon>Actinomycetes</taxon>
        <taxon>Mycobacteriales</taxon>
        <taxon>Nocardiaceae</taxon>
        <taxon>Rhodococcoides</taxon>
    </lineage>
</organism>
<protein>
    <submittedName>
        <fullName evidence="3">Diguanylate cyclase</fullName>
        <ecNumber evidence="3">2.7.7.65</ecNumber>
    </submittedName>
</protein>
<keyword evidence="4" id="KW-1185">Reference proteome</keyword>
<dbReference type="RefSeq" id="WP_317562829.1">
    <property type="nucleotide sequence ID" value="NZ_JAWLJX010000001.1"/>
</dbReference>
<dbReference type="PANTHER" id="PTHR45138">
    <property type="entry name" value="REGULATORY COMPONENTS OF SENSORY TRANSDUCTION SYSTEM"/>
    <property type="match status" value="1"/>
</dbReference>
<evidence type="ECO:0000259" key="2">
    <source>
        <dbReference type="PROSITE" id="PS50887"/>
    </source>
</evidence>
<gene>
    <name evidence="3" type="ORF">R3P96_01180</name>
</gene>
<dbReference type="SMART" id="SM00267">
    <property type="entry name" value="GGDEF"/>
    <property type="match status" value="1"/>
</dbReference>
<sequence>MVDWSIQVGIRGKLLVIVNSLRQWWALPVDYGWNVAYARSQRALDVTRVFIGIWCWLYGAAAAIAMTIPALADGRLGRWPLWVSVVTTVPLGLAWVIGGWPSWRLSIAFVLYADILLAAVLLTIDEPSMVLPMAALFTVIASYVVGFHGPKLFTAHHVFALFTTIALYVSAVTEGPEQRLQTNLYLVMLILVMFSAPLICHTFLMLLRRDATGAFYDPLTGMQNRRGFDAAIGNLDFRSDTHTSATAVVIDLDNFKAVNDRYGHEHGDFVIRMTAVRILEVFPTPAITVRLGGEEFAIVCVDDLDSVIERSELLRIRLCDITDRSPLTASLGIAEAVVEARDIVADINDLLSCADNAMYQAKRLGGDRVTQYVDDSLESRPVDERQ</sequence>
<reference evidence="3 4" key="1">
    <citation type="submission" date="2023-10" db="EMBL/GenBank/DDBJ databases">
        <title>Development of a sustainable strategy for remediation of hydrocarbon-contaminated territories based on the waste exchange concept.</title>
        <authorList>
            <person name="Krivoruchko A."/>
        </authorList>
    </citation>
    <scope>NUCLEOTIDE SEQUENCE [LARGE SCALE GENOMIC DNA]</scope>
    <source>
        <strain evidence="3 4">IEGM 1323</strain>
    </source>
</reference>
<proteinExistence type="predicted"/>
<dbReference type="InterPro" id="IPR050469">
    <property type="entry name" value="Diguanylate_Cyclase"/>
</dbReference>
<comment type="caution">
    <text evidence="3">The sequence shown here is derived from an EMBL/GenBank/DDBJ whole genome shotgun (WGS) entry which is preliminary data.</text>
</comment>
<dbReference type="InterPro" id="IPR043128">
    <property type="entry name" value="Rev_trsase/Diguanyl_cyclase"/>
</dbReference>
<feature type="transmembrane region" description="Helical" evidence="1">
    <location>
        <begin position="103"/>
        <end position="122"/>
    </location>
</feature>
<dbReference type="SUPFAM" id="SSF55073">
    <property type="entry name" value="Nucleotide cyclase"/>
    <property type="match status" value="1"/>
</dbReference>
<evidence type="ECO:0000313" key="4">
    <source>
        <dbReference type="Proteomes" id="UP001185755"/>
    </source>
</evidence>
<dbReference type="NCBIfam" id="TIGR00254">
    <property type="entry name" value="GGDEF"/>
    <property type="match status" value="1"/>
</dbReference>
<dbReference type="GO" id="GO:0052621">
    <property type="term" value="F:diguanylate cyclase activity"/>
    <property type="evidence" value="ECO:0007669"/>
    <property type="project" value="UniProtKB-EC"/>
</dbReference>
<feature type="transmembrane region" description="Helical" evidence="1">
    <location>
        <begin position="153"/>
        <end position="172"/>
    </location>
</feature>
<dbReference type="PANTHER" id="PTHR45138:SF9">
    <property type="entry name" value="DIGUANYLATE CYCLASE DGCM-RELATED"/>
    <property type="match status" value="1"/>
</dbReference>
<evidence type="ECO:0000313" key="3">
    <source>
        <dbReference type="EMBL" id="MDV6259942.1"/>
    </source>
</evidence>
<dbReference type="PROSITE" id="PS50887">
    <property type="entry name" value="GGDEF"/>
    <property type="match status" value="1"/>
</dbReference>
<accession>A0ABU4B6X3</accession>
<keyword evidence="3" id="KW-0808">Transferase</keyword>
<dbReference type="Pfam" id="PF00990">
    <property type="entry name" value="GGDEF"/>
    <property type="match status" value="1"/>
</dbReference>
<name>A0ABU4B6X3_9NOCA</name>
<evidence type="ECO:0000256" key="1">
    <source>
        <dbReference type="SAM" id="Phobius"/>
    </source>
</evidence>